<dbReference type="EMBL" id="MF344562">
    <property type="protein sequence ID" value="AVE18390.1"/>
    <property type="molecule type" value="Genomic_DNA"/>
</dbReference>
<dbReference type="AlphaFoldDB" id="A0A2L1K8J5"/>
<accession>A0A2L1K8J5</accession>
<evidence type="ECO:0000313" key="1">
    <source>
        <dbReference type="EMBL" id="AVE18390.1"/>
    </source>
</evidence>
<sequence length="179" mass="18887">MKPMGVKGPDCEQGGCFVLPGCHETAGRQGAGLRTRGLFYPAGVSGRRWTPSGRTANKGVVLPCRGIRTPMDAKWPDCEQGGCFTLPGYHDADGRQVAGLRTRGLFYPAGVSGRRWTPSGRTANKGVVLPCRVVMKPMGVKGPDCEQGGCFALPGCHETAGRQGAGLRTRGLFCHVGLS</sequence>
<keyword evidence="1" id="KW-0614">Plasmid</keyword>
<reference evidence="1" key="1">
    <citation type="journal article" date="2019" name="Front. Microbiol.">
        <title>Sequencing and Genomic Diversity Analysis of IncHI5 Plasmids.</title>
        <authorList>
            <person name="Liang Q."/>
            <person name="Jiang X."/>
            <person name="Hu L."/>
            <person name="Yin Z."/>
            <person name="Gao B."/>
            <person name="Zhao Y."/>
            <person name="Yang W."/>
            <person name="Yang H."/>
            <person name="Tong Y."/>
            <person name="Li W."/>
            <person name="Jiang L."/>
            <person name="Zhou D."/>
        </authorList>
    </citation>
    <scope>NUCLEOTIDE SEQUENCE</scope>
    <source>
        <strain evidence="1">12208</strain>
        <plasmid evidence="1">p12208-IMP</plasmid>
    </source>
</reference>
<organism evidence="1">
    <name type="scientific">Klebsiella pneumoniae</name>
    <dbReference type="NCBI Taxonomy" id="573"/>
    <lineage>
        <taxon>Bacteria</taxon>
        <taxon>Pseudomonadati</taxon>
        <taxon>Pseudomonadota</taxon>
        <taxon>Gammaproteobacteria</taxon>
        <taxon>Enterobacterales</taxon>
        <taxon>Enterobacteriaceae</taxon>
        <taxon>Klebsiella/Raoultella group</taxon>
        <taxon>Klebsiella</taxon>
        <taxon>Klebsiella pneumoniae complex</taxon>
    </lineage>
</organism>
<protein>
    <submittedName>
        <fullName evidence="1">Uncharacterized protein</fullName>
    </submittedName>
</protein>
<name>A0A2L1K8J5_KLEPN</name>
<geneLocation type="plasmid" evidence="1">
    <name>p12208-IMP</name>
</geneLocation>
<proteinExistence type="predicted"/>